<name>A0ABM1ZQZ3_AEDAL</name>
<reference evidence="4" key="1">
    <citation type="journal article" date="2015" name="Proc. Natl. Acad. Sci. U.S.A.">
        <title>Genome sequence of the Asian Tiger mosquito, Aedes albopictus, reveals insights into its biology, genetics, and evolution.</title>
        <authorList>
            <person name="Chen X.G."/>
            <person name="Jiang X."/>
            <person name="Gu J."/>
            <person name="Xu M."/>
            <person name="Wu Y."/>
            <person name="Deng Y."/>
            <person name="Zhang C."/>
            <person name="Bonizzoni M."/>
            <person name="Dermauw W."/>
            <person name="Vontas J."/>
            <person name="Armbruster P."/>
            <person name="Huang X."/>
            <person name="Yang Y."/>
            <person name="Zhang H."/>
            <person name="He W."/>
            <person name="Peng H."/>
            <person name="Liu Y."/>
            <person name="Wu K."/>
            <person name="Chen J."/>
            <person name="Lirakis M."/>
            <person name="Topalis P."/>
            <person name="Van Leeuwen T."/>
            <person name="Hall A.B."/>
            <person name="Jiang X."/>
            <person name="Thorpe C."/>
            <person name="Mueller R.L."/>
            <person name="Sun C."/>
            <person name="Waterhouse R.M."/>
            <person name="Yan G."/>
            <person name="Tu Z.J."/>
            <person name="Fang X."/>
            <person name="James A.A."/>
        </authorList>
    </citation>
    <scope>NUCLEOTIDE SEQUENCE [LARGE SCALE GENOMIC DNA]</scope>
    <source>
        <strain evidence="4">Foshan</strain>
    </source>
</reference>
<feature type="domain" description="Ketoreductase" evidence="2">
    <location>
        <begin position="6"/>
        <end position="188"/>
    </location>
</feature>
<dbReference type="Pfam" id="PF13561">
    <property type="entry name" value="adh_short_C2"/>
    <property type="match status" value="1"/>
</dbReference>
<evidence type="ECO:0000313" key="4">
    <source>
        <dbReference type="Proteomes" id="UP000069940"/>
    </source>
</evidence>
<dbReference type="GeneID" id="109401393"/>
<evidence type="ECO:0000259" key="2">
    <source>
        <dbReference type="SMART" id="SM00822"/>
    </source>
</evidence>
<dbReference type="InterPro" id="IPR057326">
    <property type="entry name" value="KR_dom"/>
</dbReference>
<dbReference type="PANTHER" id="PTHR43975">
    <property type="entry name" value="ZGC:101858"/>
    <property type="match status" value="1"/>
</dbReference>
<keyword evidence="1" id="KW-0560">Oxidoreductase</keyword>
<dbReference type="InterPro" id="IPR036291">
    <property type="entry name" value="NAD(P)-bd_dom_sf"/>
</dbReference>
<dbReference type="SMART" id="SM00822">
    <property type="entry name" value="PKS_KR"/>
    <property type="match status" value="1"/>
</dbReference>
<dbReference type="PANTHER" id="PTHR43975:SF2">
    <property type="entry name" value="EG:BACR7A4.14 PROTEIN-RELATED"/>
    <property type="match status" value="1"/>
</dbReference>
<dbReference type="InterPro" id="IPR002347">
    <property type="entry name" value="SDR_fam"/>
</dbReference>
<keyword evidence="4" id="KW-1185">Reference proteome</keyword>
<evidence type="ECO:0000256" key="1">
    <source>
        <dbReference type="ARBA" id="ARBA00023002"/>
    </source>
</evidence>
<organism evidence="3 4">
    <name type="scientific">Aedes albopictus</name>
    <name type="common">Asian tiger mosquito</name>
    <name type="synonym">Stegomyia albopicta</name>
    <dbReference type="NCBI Taxonomy" id="7160"/>
    <lineage>
        <taxon>Eukaryota</taxon>
        <taxon>Metazoa</taxon>
        <taxon>Ecdysozoa</taxon>
        <taxon>Arthropoda</taxon>
        <taxon>Hexapoda</taxon>
        <taxon>Insecta</taxon>
        <taxon>Pterygota</taxon>
        <taxon>Neoptera</taxon>
        <taxon>Endopterygota</taxon>
        <taxon>Diptera</taxon>
        <taxon>Nematocera</taxon>
        <taxon>Culicoidea</taxon>
        <taxon>Culicidae</taxon>
        <taxon>Culicinae</taxon>
        <taxon>Aedini</taxon>
        <taxon>Aedes</taxon>
        <taxon>Stegomyia</taxon>
    </lineage>
</organism>
<proteinExistence type="predicted"/>
<sequence>MDFTGKVVLITGASSGIGAATAKHFTKLGAQVVMTGRNADSLKKCGAECVGKQKPLLLLADVTKQEDNARVIEETIGKFDKLDVLVNNAGRGVFGSIETTSLDQLDDMLNINLKGAYHLTMLAVPHLIKSKGNIVNVSSITGLKPFPNSLAYCISKAALDQFTKVIALELAPKKVRVNSVNPAVIATDFQNREGMSPTRYAAFVKHSETTHALGRIGQPREVAEAIAFLAADSASFITGTILAVDGGRTIMGPI</sequence>
<dbReference type="PRINTS" id="PR00080">
    <property type="entry name" value="SDRFAMILY"/>
</dbReference>
<dbReference type="Proteomes" id="UP000069940">
    <property type="component" value="Unassembled WGS sequence"/>
</dbReference>
<dbReference type="NCBIfam" id="NF005559">
    <property type="entry name" value="PRK07231.1"/>
    <property type="match status" value="1"/>
</dbReference>
<dbReference type="SUPFAM" id="SSF51735">
    <property type="entry name" value="NAD(P)-binding Rossmann-fold domains"/>
    <property type="match status" value="1"/>
</dbReference>
<dbReference type="EnsemblMetazoa" id="AALFPA23_020834.R30762">
    <property type="protein sequence ID" value="AALFPA23_020834.P30762"/>
    <property type="gene ID" value="AALFPA23_020834"/>
</dbReference>
<dbReference type="RefSeq" id="XP_019529489.2">
    <property type="nucleotide sequence ID" value="XM_019673944.3"/>
</dbReference>
<accession>A0ABM1ZQZ3</accession>
<dbReference type="InterPro" id="IPR020904">
    <property type="entry name" value="Sc_DH/Rdtase_CS"/>
</dbReference>
<protein>
    <recommendedName>
        <fullName evidence="2">Ketoreductase domain-containing protein</fullName>
    </recommendedName>
</protein>
<dbReference type="PRINTS" id="PR00081">
    <property type="entry name" value="GDHRDH"/>
</dbReference>
<evidence type="ECO:0000313" key="3">
    <source>
        <dbReference type="EnsemblMetazoa" id="AALFPA23_020834.P30762"/>
    </source>
</evidence>
<dbReference type="PROSITE" id="PS00061">
    <property type="entry name" value="ADH_SHORT"/>
    <property type="match status" value="1"/>
</dbReference>
<dbReference type="Gene3D" id="3.40.50.720">
    <property type="entry name" value="NAD(P)-binding Rossmann-like Domain"/>
    <property type="match status" value="1"/>
</dbReference>
<reference evidence="3" key="2">
    <citation type="submission" date="2025-05" db="UniProtKB">
        <authorList>
            <consortium name="EnsemblMetazoa"/>
        </authorList>
    </citation>
    <scope>IDENTIFICATION</scope>
    <source>
        <strain evidence="3">Foshan</strain>
    </source>
</reference>